<keyword evidence="2" id="KW-0449">Lipoprotein</keyword>
<organism evidence="2 3">
    <name type="scientific">Nonomuraea rubra</name>
    <dbReference type="NCBI Taxonomy" id="46180"/>
    <lineage>
        <taxon>Bacteria</taxon>
        <taxon>Bacillati</taxon>
        <taxon>Actinomycetota</taxon>
        <taxon>Actinomycetes</taxon>
        <taxon>Streptosporangiales</taxon>
        <taxon>Streptosporangiaceae</taxon>
        <taxon>Nonomuraea</taxon>
    </lineage>
</organism>
<sequence length="270" mass="28533">MRTTGKIAIITSVLAGAAVPATAATAQAAPAWVAYHNLSASQSVARVKQLKDQGYRPITVNVSDGERYAAVWVKGGSSGKWGIWQGMSADGFQKRFDAGLEEGAQPTSVSATGPADAPVFTAVFEKKRGAFLAKSGLTPAGFAAANKEAAGKGLALTSVDAYGTPGDIRYVGVWSAGSGGAWQYTYGKSLKQHEAEFYAKKEKGFRPVRIAVAPDGTYAAVWRKDGVKSWAHYVDMSASGYQKRFDDLKAKGLAPVQVNAENGKYAAIWQ</sequence>
<accession>A0A7X0P513</accession>
<reference evidence="2 3" key="1">
    <citation type="submission" date="2020-08" db="EMBL/GenBank/DDBJ databases">
        <title>Sequencing the genomes of 1000 actinobacteria strains.</title>
        <authorList>
            <person name="Klenk H.-P."/>
        </authorList>
    </citation>
    <scope>NUCLEOTIDE SEQUENCE [LARGE SCALE GENOMIC DNA]</scope>
    <source>
        <strain evidence="2 3">DSM 43768</strain>
    </source>
</reference>
<dbReference type="InterPro" id="IPR049511">
    <property type="entry name" value="PGH-like_rpt"/>
</dbReference>
<protein>
    <submittedName>
        <fullName evidence="2">Putative lipoprotein with Yx(FWY)xxD motif</fullName>
    </submittedName>
</protein>
<feature type="signal peptide" evidence="1">
    <location>
        <begin position="1"/>
        <end position="23"/>
    </location>
</feature>
<keyword evidence="1" id="KW-0732">Signal</keyword>
<dbReference type="RefSeq" id="WP_185110011.1">
    <property type="nucleotide sequence ID" value="NZ_JACHMI010000001.1"/>
</dbReference>
<gene>
    <name evidence="2" type="ORF">HD593_010218</name>
</gene>
<evidence type="ECO:0000313" key="3">
    <source>
        <dbReference type="Proteomes" id="UP000565579"/>
    </source>
</evidence>
<keyword evidence="3" id="KW-1185">Reference proteome</keyword>
<dbReference type="EMBL" id="JACHMI010000001">
    <property type="protein sequence ID" value="MBB6555423.1"/>
    <property type="molecule type" value="Genomic_DNA"/>
</dbReference>
<dbReference type="AlphaFoldDB" id="A0A7X0P513"/>
<feature type="chain" id="PRO_5031027606" evidence="1">
    <location>
        <begin position="24"/>
        <end position="270"/>
    </location>
</feature>
<proteinExistence type="predicted"/>
<evidence type="ECO:0000256" key="1">
    <source>
        <dbReference type="SAM" id="SignalP"/>
    </source>
</evidence>
<dbReference type="Proteomes" id="UP000565579">
    <property type="component" value="Unassembled WGS sequence"/>
</dbReference>
<comment type="caution">
    <text evidence="2">The sequence shown here is derived from an EMBL/GenBank/DDBJ whole genome shotgun (WGS) entry which is preliminary data.</text>
</comment>
<dbReference type="Pfam" id="PF17660">
    <property type="entry name" value="BTRD1"/>
    <property type="match status" value="5"/>
</dbReference>
<evidence type="ECO:0000313" key="2">
    <source>
        <dbReference type="EMBL" id="MBB6555423.1"/>
    </source>
</evidence>
<name>A0A7X0P513_9ACTN</name>